<sequence length="406" mass="44373">MASSQTHFFLLFLSFLISDTFSEQPSTPTALVLPISKHALTLQYTTILSRRTPLVPLNVVVDLNGPFLWISCDSTYNSSTYKSVQCHSPLCSLAHSNKLGCNHYNTCTVFSKNVFTKKVSAGELSEDVLSLNSTNGLNPISMVSIPQFLFSCAPAFLSRGLASGAKGVAGLGHTKIALPTQLANAFNFTRKFSMCLSPSPNDPGVIFFGDGPYVLLPGIDISKLLTFTPLIQRPRDSNEYYIRVKSIRVNGKQVPINSSLLMISTVNPYAIIESSIYSSLTRVFIEEALAANVARVESQAPFDVCFSTKNTNGAMIRPGVPVIDLVLQNEKVFWRIFEINSMVPVGNDTVCLGFLDGGLNPRASIILGGYQLEDNLLQFDLESSRLGFTSSLLLRETDCASFNFTN</sequence>
<dbReference type="InterPro" id="IPR032861">
    <property type="entry name" value="TAXi_N"/>
</dbReference>
<evidence type="ECO:0000256" key="1">
    <source>
        <dbReference type="ARBA" id="ARBA00004239"/>
    </source>
</evidence>
<evidence type="ECO:0000259" key="6">
    <source>
        <dbReference type="PROSITE" id="PS51767"/>
    </source>
</evidence>
<dbReference type="FunFam" id="2.40.70.10:FF:000041">
    <property type="entry name" value="Basic 7S globulin"/>
    <property type="match status" value="1"/>
</dbReference>
<dbReference type="Pfam" id="PF14543">
    <property type="entry name" value="TAXi_N"/>
    <property type="match status" value="1"/>
</dbReference>
<evidence type="ECO:0000256" key="2">
    <source>
        <dbReference type="ARBA" id="ARBA00007447"/>
    </source>
</evidence>
<dbReference type="InterPro" id="IPR001461">
    <property type="entry name" value="Aspartic_peptidase_A1"/>
</dbReference>
<dbReference type="PROSITE" id="PS51767">
    <property type="entry name" value="PEPTIDASE_A1"/>
    <property type="match status" value="1"/>
</dbReference>
<feature type="chain" id="PRO_5020837405" description="Peptidase A1 domain-containing protein" evidence="5">
    <location>
        <begin position="23"/>
        <end position="406"/>
    </location>
</feature>
<keyword evidence="3" id="KW-0964">Secreted</keyword>
<feature type="signal peptide" evidence="5">
    <location>
        <begin position="1"/>
        <end position="22"/>
    </location>
</feature>
<dbReference type="Proteomes" id="UP000306102">
    <property type="component" value="Unassembled WGS sequence"/>
</dbReference>
<evidence type="ECO:0000256" key="4">
    <source>
        <dbReference type="ARBA" id="ARBA00022729"/>
    </source>
</evidence>
<evidence type="ECO:0000256" key="5">
    <source>
        <dbReference type="SAM" id="SignalP"/>
    </source>
</evidence>
<dbReference type="FunFam" id="2.40.70.10:FF:000045">
    <property type="entry name" value="Basic 7S globulin"/>
    <property type="match status" value="1"/>
</dbReference>
<dbReference type="SUPFAM" id="SSF50630">
    <property type="entry name" value="Acid proteases"/>
    <property type="match status" value="1"/>
</dbReference>
<protein>
    <recommendedName>
        <fullName evidence="6">Peptidase A1 domain-containing protein</fullName>
    </recommendedName>
</protein>
<evidence type="ECO:0000313" key="8">
    <source>
        <dbReference type="Proteomes" id="UP000306102"/>
    </source>
</evidence>
<evidence type="ECO:0000256" key="3">
    <source>
        <dbReference type="ARBA" id="ARBA00022525"/>
    </source>
</evidence>
<organism evidence="7 8">
    <name type="scientific">Camellia sinensis var. sinensis</name>
    <name type="common">China tea</name>
    <dbReference type="NCBI Taxonomy" id="542762"/>
    <lineage>
        <taxon>Eukaryota</taxon>
        <taxon>Viridiplantae</taxon>
        <taxon>Streptophyta</taxon>
        <taxon>Embryophyta</taxon>
        <taxon>Tracheophyta</taxon>
        <taxon>Spermatophyta</taxon>
        <taxon>Magnoliopsida</taxon>
        <taxon>eudicotyledons</taxon>
        <taxon>Gunneridae</taxon>
        <taxon>Pentapetalae</taxon>
        <taxon>asterids</taxon>
        <taxon>Ericales</taxon>
        <taxon>Theaceae</taxon>
        <taxon>Camellia</taxon>
    </lineage>
</organism>
<proteinExistence type="inferred from homology"/>
<dbReference type="STRING" id="542762.A0A4S4DBD0"/>
<accession>A0A4S4DBD0</accession>
<dbReference type="InterPro" id="IPR021109">
    <property type="entry name" value="Peptidase_aspartic_dom_sf"/>
</dbReference>
<dbReference type="GO" id="GO:0006508">
    <property type="term" value="P:proteolysis"/>
    <property type="evidence" value="ECO:0007669"/>
    <property type="project" value="InterPro"/>
</dbReference>
<dbReference type="PANTHER" id="PTHR47965:SF22">
    <property type="entry name" value="EUKARYOTIC ASPARTYL PROTEASE FAMILY PROTEIN"/>
    <property type="match status" value="1"/>
</dbReference>
<evidence type="ECO:0000313" key="7">
    <source>
        <dbReference type="EMBL" id="THF99814.1"/>
    </source>
</evidence>
<comment type="similarity">
    <text evidence="2">Belongs to the peptidase A1 family.</text>
</comment>
<comment type="caution">
    <text evidence="7">The sequence shown here is derived from an EMBL/GenBank/DDBJ whole genome shotgun (WGS) entry which is preliminary data.</text>
</comment>
<gene>
    <name evidence="7" type="ORF">TEA_028006</name>
</gene>
<dbReference type="EMBL" id="SDRB02011851">
    <property type="protein sequence ID" value="THF99814.1"/>
    <property type="molecule type" value="Genomic_DNA"/>
</dbReference>
<dbReference type="CDD" id="cd05489">
    <property type="entry name" value="xylanase_inhibitor_I_like"/>
    <property type="match status" value="1"/>
</dbReference>
<dbReference type="InterPro" id="IPR033868">
    <property type="entry name" value="Xylanase_inhibitor_I-like"/>
</dbReference>
<keyword evidence="8" id="KW-1185">Reference proteome</keyword>
<dbReference type="GO" id="GO:0004190">
    <property type="term" value="F:aspartic-type endopeptidase activity"/>
    <property type="evidence" value="ECO:0007669"/>
    <property type="project" value="InterPro"/>
</dbReference>
<reference evidence="7 8" key="1">
    <citation type="journal article" date="2018" name="Proc. Natl. Acad. Sci. U.S.A.">
        <title>Draft genome sequence of Camellia sinensis var. sinensis provides insights into the evolution of the tea genome and tea quality.</title>
        <authorList>
            <person name="Wei C."/>
            <person name="Yang H."/>
            <person name="Wang S."/>
            <person name="Zhao J."/>
            <person name="Liu C."/>
            <person name="Gao L."/>
            <person name="Xia E."/>
            <person name="Lu Y."/>
            <person name="Tai Y."/>
            <person name="She G."/>
            <person name="Sun J."/>
            <person name="Cao H."/>
            <person name="Tong W."/>
            <person name="Gao Q."/>
            <person name="Li Y."/>
            <person name="Deng W."/>
            <person name="Jiang X."/>
            <person name="Wang W."/>
            <person name="Chen Q."/>
            <person name="Zhang S."/>
            <person name="Li H."/>
            <person name="Wu J."/>
            <person name="Wang P."/>
            <person name="Li P."/>
            <person name="Shi C."/>
            <person name="Zheng F."/>
            <person name="Jian J."/>
            <person name="Huang B."/>
            <person name="Shan D."/>
            <person name="Shi M."/>
            <person name="Fang C."/>
            <person name="Yue Y."/>
            <person name="Li F."/>
            <person name="Li D."/>
            <person name="Wei S."/>
            <person name="Han B."/>
            <person name="Jiang C."/>
            <person name="Yin Y."/>
            <person name="Xia T."/>
            <person name="Zhang Z."/>
            <person name="Bennetzen J.L."/>
            <person name="Zhao S."/>
            <person name="Wan X."/>
        </authorList>
    </citation>
    <scope>NUCLEOTIDE SEQUENCE [LARGE SCALE GENOMIC DNA]</scope>
    <source>
        <strain evidence="8">cv. Shuchazao</strain>
        <tissue evidence="7">Leaf</tissue>
    </source>
</reference>
<dbReference type="GO" id="GO:0005576">
    <property type="term" value="C:extracellular region"/>
    <property type="evidence" value="ECO:0007669"/>
    <property type="project" value="UniProtKB-SubCell"/>
</dbReference>
<dbReference type="InterPro" id="IPR033121">
    <property type="entry name" value="PEPTIDASE_A1"/>
</dbReference>
<dbReference type="Gene3D" id="2.40.70.10">
    <property type="entry name" value="Acid Proteases"/>
    <property type="match status" value="2"/>
</dbReference>
<feature type="domain" description="Peptidase A1" evidence="6">
    <location>
        <begin position="44"/>
        <end position="389"/>
    </location>
</feature>
<dbReference type="GO" id="GO:0005886">
    <property type="term" value="C:plasma membrane"/>
    <property type="evidence" value="ECO:0007669"/>
    <property type="project" value="TreeGrafter"/>
</dbReference>
<dbReference type="AlphaFoldDB" id="A0A4S4DBD0"/>
<dbReference type="GO" id="GO:0005794">
    <property type="term" value="C:Golgi apparatus"/>
    <property type="evidence" value="ECO:0007669"/>
    <property type="project" value="TreeGrafter"/>
</dbReference>
<dbReference type="InterPro" id="IPR032799">
    <property type="entry name" value="TAXi_C"/>
</dbReference>
<name>A0A4S4DBD0_CAMSN</name>
<keyword evidence="4 5" id="KW-0732">Signal</keyword>
<comment type="subcellular location">
    <subcellularLocation>
        <location evidence="1">Secreted</location>
        <location evidence="1">Extracellular space</location>
    </subcellularLocation>
</comment>
<dbReference type="Pfam" id="PF14541">
    <property type="entry name" value="TAXi_C"/>
    <property type="match status" value="1"/>
</dbReference>
<dbReference type="PANTHER" id="PTHR47965">
    <property type="entry name" value="ASPARTYL PROTEASE-RELATED"/>
    <property type="match status" value="1"/>
</dbReference>